<dbReference type="InterPro" id="IPR000524">
    <property type="entry name" value="Tscrpt_reg_HTH_GntR"/>
</dbReference>
<protein>
    <submittedName>
        <fullName evidence="8">DNA-binding transcriptional regulator</fullName>
    </submittedName>
</protein>
<dbReference type="PANTHER" id="PTHR46577">
    <property type="entry name" value="HTH-TYPE TRANSCRIPTIONAL REGULATORY PROTEIN GABR"/>
    <property type="match status" value="1"/>
</dbReference>
<dbReference type="CDD" id="cd07377">
    <property type="entry name" value="WHTH_GntR"/>
    <property type="match status" value="1"/>
</dbReference>
<feature type="compositionally biased region" description="Low complexity" evidence="6">
    <location>
        <begin position="85"/>
        <end position="100"/>
    </location>
</feature>
<keyword evidence="3" id="KW-0805">Transcription regulation</keyword>
<feature type="domain" description="HTH gntR-type" evidence="7">
    <location>
        <begin position="18"/>
        <end position="86"/>
    </location>
</feature>
<dbReference type="InterPro" id="IPR015421">
    <property type="entry name" value="PyrdxlP-dep_Trfase_major"/>
</dbReference>
<comment type="similarity">
    <text evidence="1">In the C-terminal section; belongs to the class-I pyridoxal-phosphate-dependent aminotransferase family.</text>
</comment>
<name>A0A6J4EC65_9PSED</name>
<dbReference type="KEGG" id="ptw:TUM18999_54010"/>
<dbReference type="SMART" id="SM00345">
    <property type="entry name" value="HTH_GNTR"/>
    <property type="match status" value="1"/>
</dbReference>
<accession>A0A6J4EC65</accession>
<dbReference type="Proteomes" id="UP000509383">
    <property type="component" value="Chromosome"/>
</dbReference>
<sequence length="484" mass="52257">MSMPGHPLPLHLDRGLDTPVYLQLYQRFREAIDQGRLPPGARVPSLRSLASELNLARGTVEAAYQMLIGEGYLLARGPAGTCVSPRLATAPRPPSRSARPARPEPRRETQAAPLPFQLGLPALDAFPRKLWARLAARRLRELGGSALMVPDAAGHGPLRASLAGYLGISRGIHCRPEQVFITAGHSASLALVQRALMTPGDAIWLEDPGYLHARQLLQGLGVRCVPVPVDGEGLVVEAGQRLAPDARFALVTPTHQSPTGVALSLPRRLALLERAQRVGGWVLEDDYDSEYRYQGRPLPALKSLDREGRVLYAGTFSKVLYPGLRLAYLVVPEREVERFREVAAQFGGGCSELLQATTADFIDQGHFARHLKKMRSLYARRRAHTCGALLAQCGEHLDIDLQAGGMHLLARLAAGSDDRHIAERAQAAGLAVIALSPWYLGDGGAPGLLLGFTNVATAEEARGLAGRLREVLADCGRPFGPLGE</sequence>
<evidence type="ECO:0000256" key="6">
    <source>
        <dbReference type="SAM" id="MobiDB-lite"/>
    </source>
</evidence>
<dbReference type="Pfam" id="PF00392">
    <property type="entry name" value="GntR"/>
    <property type="match status" value="1"/>
</dbReference>
<dbReference type="GO" id="GO:0003677">
    <property type="term" value="F:DNA binding"/>
    <property type="evidence" value="ECO:0007669"/>
    <property type="project" value="UniProtKB-KW"/>
</dbReference>
<dbReference type="GO" id="GO:0003700">
    <property type="term" value="F:DNA-binding transcription factor activity"/>
    <property type="evidence" value="ECO:0007669"/>
    <property type="project" value="InterPro"/>
</dbReference>
<dbReference type="InterPro" id="IPR015424">
    <property type="entry name" value="PyrdxlP-dep_Trfase"/>
</dbReference>
<evidence type="ECO:0000256" key="4">
    <source>
        <dbReference type="ARBA" id="ARBA00023125"/>
    </source>
</evidence>
<evidence type="ECO:0000256" key="3">
    <source>
        <dbReference type="ARBA" id="ARBA00023015"/>
    </source>
</evidence>
<dbReference type="InterPro" id="IPR004839">
    <property type="entry name" value="Aminotransferase_I/II_large"/>
</dbReference>
<dbReference type="Gene3D" id="3.40.640.10">
    <property type="entry name" value="Type I PLP-dependent aspartate aminotransferase-like (Major domain)"/>
    <property type="match status" value="1"/>
</dbReference>
<evidence type="ECO:0000313" key="8">
    <source>
        <dbReference type="EMBL" id="BCG27210.1"/>
    </source>
</evidence>
<dbReference type="SUPFAM" id="SSF46785">
    <property type="entry name" value="Winged helix' DNA-binding domain"/>
    <property type="match status" value="1"/>
</dbReference>
<dbReference type="GO" id="GO:0030170">
    <property type="term" value="F:pyridoxal phosphate binding"/>
    <property type="evidence" value="ECO:0007669"/>
    <property type="project" value="InterPro"/>
</dbReference>
<keyword evidence="2" id="KW-0663">Pyridoxal phosphate</keyword>
<reference evidence="8 9" key="1">
    <citation type="submission" date="2020-05" db="EMBL/GenBank/DDBJ databases">
        <title>Characterization of novel class B3 metallo-beta-lactamase from novel Pseudomonas species.</title>
        <authorList>
            <person name="Yamada K."/>
            <person name="Aoki K."/>
            <person name="Ishii Y."/>
        </authorList>
    </citation>
    <scope>NUCLEOTIDE SEQUENCE [LARGE SCALE GENOMIC DNA]</scope>
    <source>
        <strain evidence="8 9">TUM18999</strain>
    </source>
</reference>
<dbReference type="Pfam" id="PF00155">
    <property type="entry name" value="Aminotran_1_2"/>
    <property type="match status" value="1"/>
</dbReference>
<evidence type="ECO:0000259" key="7">
    <source>
        <dbReference type="PROSITE" id="PS50949"/>
    </source>
</evidence>
<dbReference type="AlphaFoldDB" id="A0A6J4EC65"/>
<proteinExistence type="inferred from homology"/>
<evidence type="ECO:0000313" key="9">
    <source>
        <dbReference type="Proteomes" id="UP000509383"/>
    </source>
</evidence>
<evidence type="ECO:0000256" key="2">
    <source>
        <dbReference type="ARBA" id="ARBA00022898"/>
    </source>
</evidence>
<feature type="region of interest" description="Disordered" evidence="6">
    <location>
        <begin position="84"/>
        <end position="113"/>
    </location>
</feature>
<evidence type="ECO:0000256" key="1">
    <source>
        <dbReference type="ARBA" id="ARBA00005384"/>
    </source>
</evidence>
<dbReference type="InterPro" id="IPR051446">
    <property type="entry name" value="HTH_trans_reg/aminotransferase"/>
</dbReference>
<keyword evidence="4 8" id="KW-0238">DNA-binding</keyword>
<dbReference type="PANTHER" id="PTHR46577:SF1">
    <property type="entry name" value="HTH-TYPE TRANSCRIPTIONAL REGULATORY PROTEIN GABR"/>
    <property type="match status" value="1"/>
</dbReference>
<keyword evidence="5" id="KW-0804">Transcription</keyword>
<dbReference type="InterPro" id="IPR036388">
    <property type="entry name" value="WH-like_DNA-bd_sf"/>
</dbReference>
<dbReference type="CDD" id="cd00609">
    <property type="entry name" value="AAT_like"/>
    <property type="match status" value="1"/>
</dbReference>
<gene>
    <name evidence="8" type="ORF">TUM18999_54010</name>
</gene>
<organism evidence="8 9">
    <name type="scientific">Pseudomonas tohonis</name>
    <dbReference type="NCBI Taxonomy" id="2725477"/>
    <lineage>
        <taxon>Bacteria</taxon>
        <taxon>Pseudomonadati</taxon>
        <taxon>Pseudomonadota</taxon>
        <taxon>Gammaproteobacteria</taxon>
        <taxon>Pseudomonadales</taxon>
        <taxon>Pseudomonadaceae</taxon>
        <taxon>Pseudomonas</taxon>
    </lineage>
</organism>
<dbReference type="PROSITE" id="PS50949">
    <property type="entry name" value="HTH_GNTR"/>
    <property type="match status" value="1"/>
</dbReference>
<dbReference type="InterPro" id="IPR036390">
    <property type="entry name" value="WH_DNA-bd_sf"/>
</dbReference>
<dbReference type="EMBL" id="AP023189">
    <property type="protein sequence ID" value="BCG27210.1"/>
    <property type="molecule type" value="Genomic_DNA"/>
</dbReference>
<evidence type="ECO:0000256" key="5">
    <source>
        <dbReference type="ARBA" id="ARBA00023163"/>
    </source>
</evidence>
<dbReference type="SUPFAM" id="SSF53383">
    <property type="entry name" value="PLP-dependent transferases"/>
    <property type="match status" value="1"/>
</dbReference>
<dbReference type="Gene3D" id="1.10.10.10">
    <property type="entry name" value="Winged helix-like DNA-binding domain superfamily/Winged helix DNA-binding domain"/>
    <property type="match status" value="1"/>
</dbReference>